<evidence type="ECO:0000259" key="3">
    <source>
        <dbReference type="Pfam" id="PF21939"/>
    </source>
</evidence>
<dbReference type="Pfam" id="PF22670">
    <property type="entry name" value="Gp10_D3"/>
    <property type="match status" value="1"/>
</dbReference>
<proteinExistence type="evidence at transcript level"/>
<evidence type="ECO:0000259" key="4">
    <source>
        <dbReference type="Pfam" id="PF22670"/>
    </source>
</evidence>
<feature type="disulfide bond" description="Interchain; alternate" evidence="1">
    <location>
        <position position="558"/>
    </location>
</feature>
<dbReference type="Pfam" id="PF21939">
    <property type="entry name" value="Gp10_C"/>
    <property type="match status" value="1"/>
</dbReference>
<keyword evidence="1" id="KW-1188">Viral release from host cell</keyword>
<feature type="domain" description="Baseplate structural protein Gp9/Gp10 N-terminal" evidence="2">
    <location>
        <begin position="2"/>
        <end position="145"/>
    </location>
</feature>
<dbReference type="GO" id="GO:0019076">
    <property type="term" value="P:viral release from host cell"/>
    <property type="evidence" value="ECO:0007669"/>
    <property type="project" value="InterPro"/>
</dbReference>
<comment type="subcellular location">
    <subcellularLocation>
        <location evidence="1">Virion</location>
    </subcellularLocation>
    <text evidence="1">Present in the baseplate.</text>
</comment>
<keyword evidence="1" id="KW-0946">Virion</keyword>
<keyword evidence="1" id="KW-1015">Disulfide bond</keyword>
<feature type="disulfide bond" description="Interchain (with GP7); alternate" evidence="1">
    <location>
        <position position="558"/>
    </location>
</feature>
<dbReference type="Proteomes" id="UP000246316">
    <property type="component" value="Segment"/>
</dbReference>
<dbReference type="RefSeq" id="YP_010095105.1">
    <property type="nucleotide sequence ID" value="NC_055743.1"/>
</dbReference>
<comment type="induction">
    <text evidence="1">Expressed in the late phase of the viral replicative cycle.</text>
</comment>
<evidence type="ECO:0000313" key="7">
    <source>
        <dbReference type="Proteomes" id="UP000246316"/>
    </source>
</evidence>
<evidence type="ECO:0000256" key="1">
    <source>
        <dbReference type="HAMAP-Rule" id="MF_04106"/>
    </source>
</evidence>
<evidence type="ECO:0000259" key="2">
    <source>
        <dbReference type="Pfam" id="PF07880"/>
    </source>
</evidence>
<feature type="domain" description="Baseplate structural protein Gp10 C-terminal" evidence="3">
    <location>
        <begin position="452"/>
        <end position="604"/>
    </location>
</feature>
<organism evidence="6 7">
    <name type="scientific">Erwinia phage Cronus</name>
    <dbReference type="NCBI Taxonomy" id="2163633"/>
    <lineage>
        <taxon>Viruses</taxon>
        <taxon>Duplodnaviria</taxon>
        <taxon>Heunggongvirae</taxon>
        <taxon>Uroviricota</taxon>
        <taxon>Caudoviricetes</taxon>
        <taxon>Pantevenvirales</taxon>
        <taxon>Straboviridae</taxon>
        <taxon>Tevenvirinae</taxon>
        <taxon>Risoevirus</taxon>
        <taxon>Risoevirus cronus</taxon>
        <taxon>Roskildevirus cronus</taxon>
    </lineage>
</organism>
<keyword evidence="7" id="KW-1185">Reference proteome</keyword>
<keyword evidence="1" id="KW-1245">Viral tail assembly</keyword>
<dbReference type="InterPro" id="IPR053827">
    <property type="entry name" value="Gp10_C"/>
</dbReference>
<keyword evidence="1" id="KW-0426">Late protein</keyword>
<dbReference type="GeneID" id="65112739"/>
<dbReference type="GO" id="GO:0098025">
    <property type="term" value="C:virus tail, baseplate"/>
    <property type="evidence" value="ECO:0007669"/>
    <property type="project" value="UniProtKB-UniRule"/>
</dbReference>
<dbReference type="Gene3D" id="1.20.5.960">
    <property type="entry name" value="Bacteriophage t4 gene product 9 (gp9)"/>
    <property type="match status" value="1"/>
</dbReference>
<accession>A0A2S1GLP8</accession>
<reference evidence="6" key="1">
    <citation type="submission" date="2018-03" db="EMBL/GenBank/DDBJ databases">
        <title>Phage therapy in agriculture - a green tech approach to combat plant pathogenic bacteria.</title>
        <authorList>
            <person name="Carstens A.B."/>
            <person name="Djurhuus A.M."/>
            <person name="Hansen L.H."/>
        </authorList>
    </citation>
    <scope>NUCLEOTIDE SEQUENCE [LARGE SCALE GENOMIC DNA]</scope>
</reference>
<keyword evidence="1" id="KW-1226">Viral baseplate protein</keyword>
<feature type="domain" description="Baseplate wedge protein gp10" evidence="4">
    <location>
        <begin position="271"/>
        <end position="390"/>
    </location>
</feature>
<evidence type="ECO:0000313" key="6">
    <source>
        <dbReference type="EMBL" id="AWD90306.1"/>
    </source>
</evidence>
<dbReference type="EMBL" id="MH059636">
    <property type="protein sequence ID" value="AWD90306.1"/>
    <property type="molecule type" value="Genomic_DNA"/>
</dbReference>
<dbReference type="InterPro" id="IPR056391">
    <property type="entry name" value="Baseplate_gp9_C"/>
</dbReference>
<dbReference type="Pfam" id="PF23618">
    <property type="entry name" value="T4_gp9_10_C"/>
    <property type="match status" value="1"/>
</dbReference>
<dbReference type="HAMAP" id="MF_04106">
    <property type="entry name" value="BP10_T4"/>
    <property type="match status" value="1"/>
</dbReference>
<sequence>MKQNISVGNVVDDGTGDYLRKGGLKINNNFDELYYELGDGSTPFSAGAWKTWKVTDGTTLNIKFGQSYVVNTQEGNINVVLPKGTPSDYNKVVRLRDVFSTWNKEPVSVSPASGDTMKGSAAPVIFNKNLQDLELVYCSPGRWEYLENKFVNKITSSDLSVVTSKSFIATEGQTDFLDILEGNSYNVLNTWVYRRGNRLYYVAPNNTYDADNSDFGSPGTADGELVILNGKDIRLKVPCTEGETIVIETFLDGVSTFQSSYNRASIQMMSSDFTTDKSVSGVRWVGDLSTKTSITLDDLGISVGTNVNQYSLEIVLNGRLLTQAGDANLPLARCDGAFGLSDAECSANGGIWVDSDADFSISLNNDLVSGFNFDQPFEHGDILVVRWYNNNIGTTMGIDEITAVTDSRYVNSQETVSLTNRIEYTDYTNPSQKTKRAVADEIGVTISNVRMMFDSIYPIGTLYTNAHNPANPADYMGFGTWVLYGQGKALVGWNSDESDPYFALNNNDLDSAGIPSHSAGGTVGTTKVELKANNIPSLSSTDKVLIADDDGTIVVGGCQFDPDSEGPGYDKYREGIVTVNPGTTTAVEVEIIQPSVTGYRWIRVA</sequence>
<feature type="domain" description="Baseplate protein gp9-like C-terminal" evidence="5">
    <location>
        <begin position="157"/>
        <end position="268"/>
    </location>
</feature>
<name>A0A2S1GLP8_9CAUD</name>
<dbReference type="Pfam" id="PF07880">
    <property type="entry name" value="T4_gp9_10_N"/>
    <property type="match status" value="1"/>
</dbReference>
<comment type="similarity">
    <text evidence="1">Belongs to the T4likevirus baseplate wedge protein gp10 family.</text>
</comment>
<dbReference type="GO" id="GO:0098003">
    <property type="term" value="P:viral tail assembly"/>
    <property type="evidence" value="ECO:0007669"/>
    <property type="project" value="UniProtKB-KW"/>
</dbReference>
<comment type="function">
    <text evidence="1">Baseplate protein. Involved in the tail assembly.</text>
</comment>
<evidence type="ECO:0000259" key="5">
    <source>
        <dbReference type="Pfam" id="PF23618"/>
    </source>
</evidence>
<dbReference type="SUPFAM" id="SSF50017">
    <property type="entry name" value="gp9"/>
    <property type="match status" value="1"/>
</dbReference>
<dbReference type="InterPro" id="IPR036240">
    <property type="entry name" value="Gp9-like_sf"/>
</dbReference>
<keyword evidence="1" id="KW-1227">Viral tail protein</keyword>
<comment type="subunit">
    <text evidence="1">Homotrimer; disulfide-linked. Heteromultimer with gp7; a gp10 molecule is disulfide-linked to gp7 and the other two remaining gp10 molecules form a disulfide bond.</text>
</comment>
<dbReference type="InterPro" id="IPR054430">
    <property type="entry name" value="Gp10_D3"/>
</dbReference>
<dbReference type="InterPro" id="IPR008987">
    <property type="entry name" value="Baseplate_struct_prot_Gp9/10_N"/>
</dbReference>
<dbReference type="KEGG" id="vg:65112739"/>
<protein>
    <recommendedName>
        <fullName evidence="1">Baseplate wedge protein gp10</fullName>
    </recommendedName>
</protein>
<dbReference type="InterPro" id="IPR034695">
    <property type="entry name" value="BP10_T4"/>
</dbReference>